<accession>A0A2R8BIK5</accession>
<evidence type="ECO:0000313" key="2">
    <source>
        <dbReference type="EMBL" id="SPH22918.1"/>
    </source>
</evidence>
<evidence type="ECO:0000259" key="1">
    <source>
        <dbReference type="Pfam" id="PF05618"/>
    </source>
</evidence>
<dbReference type="InterPro" id="IPR008503">
    <property type="entry name" value="Asp_endopeptidase"/>
</dbReference>
<dbReference type="SUPFAM" id="SSF50630">
    <property type="entry name" value="Acid proteases"/>
    <property type="match status" value="1"/>
</dbReference>
<dbReference type="EMBL" id="OMOR01000001">
    <property type="protein sequence ID" value="SPH22918.1"/>
    <property type="molecule type" value="Genomic_DNA"/>
</dbReference>
<dbReference type="RefSeq" id="WP_108829807.1">
    <property type="nucleotide sequence ID" value="NZ_OMOR01000001.1"/>
</dbReference>
<dbReference type="InterPro" id="IPR021109">
    <property type="entry name" value="Peptidase_aspartic_dom_sf"/>
</dbReference>
<feature type="domain" description="Retropepsin-like aspartic endopeptidase" evidence="1">
    <location>
        <begin position="12"/>
        <end position="144"/>
    </location>
</feature>
<dbReference type="PANTHER" id="PTHR38037:SF2">
    <property type="entry name" value="ATP-DEPENDENT ZINC PROTEASE DOMAIN-CONTAINING PROTEIN-RELATED"/>
    <property type="match status" value="1"/>
</dbReference>
<sequence>MNDPKPKRALTVIGWQEAVDLPDLGLTNMIAKIDTGARTSALHAEQIARFEKDGAQWVRFHTRFDDEARDVWIECPIHDLREIKNTSGQPEERIVIRTKFRIARRAWTIDLSLAERGEMQFRMIVGRSALSKHAIAVHTRARFLTQDPAKALDITGKAKT</sequence>
<dbReference type="AlphaFoldDB" id="A0A2R8BIK5"/>
<dbReference type="Gene3D" id="2.40.70.10">
    <property type="entry name" value="Acid Proteases"/>
    <property type="match status" value="1"/>
</dbReference>
<dbReference type="Proteomes" id="UP000244880">
    <property type="component" value="Unassembled WGS sequence"/>
</dbReference>
<evidence type="ECO:0000313" key="3">
    <source>
        <dbReference type="Proteomes" id="UP000244880"/>
    </source>
</evidence>
<protein>
    <recommendedName>
        <fullName evidence="1">Retropepsin-like aspartic endopeptidase domain-containing protein</fullName>
    </recommendedName>
</protein>
<dbReference type="PANTHER" id="PTHR38037">
    <property type="entry name" value="ZN_PROTEASE DOMAIN-CONTAINING PROTEIN"/>
    <property type="match status" value="1"/>
</dbReference>
<reference evidence="2 3" key="1">
    <citation type="submission" date="2018-03" db="EMBL/GenBank/DDBJ databases">
        <authorList>
            <person name="Keele B.F."/>
        </authorList>
    </citation>
    <scope>NUCLEOTIDE SEQUENCE [LARGE SCALE GENOMIC DNA]</scope>
    <source>
        <strain evidence="2 3">CECT 8599</strain>
    </source>
</reference>
<gene>
    <name evidence="2" type="ORF">ASD8599_03665</name>
</gene>
<name>A0A2R8BIK5_9RHOB</name>
<organism evidence="2 3">
    <name type="scientific">Ascidiaceihabitans donghaensis</name>
    <dbReference type="NCBI Taxonomy" id="1510460"/>
    <lineage>
        <taxon>Bacteria</taxon>
        <taxon>Pseudomonadati</taxon>
        <taxon>Pseudomonadota</taxon>
        <taxon>Alphaproteobacteria</taxon>
        <taxon>Rhodobacterales</taxon>
        <taxon>Paracoccaceae</taxon>
        <taxon>Ascidiaceihabitans</taxon>
    </lineage>
</organism>
<dbReference type="OrthoDB" id="9782977at2"/>
<proteinExistence type="predicted"/>
<keyword evidence="3" id="KW-1185">Reference proteome</keyword>
<dbReference type="Pfam" id="PF05618">
    <property type="entry name" value="Zn_protease"/>
    <property type="match status" value="1"/>
</dbReference>